<evidence type="ECO:0000256" key="3">
    <source>
        <dbReference type="ARBA" id="ARBA00005046"/>
    </source>
</evidence>
<dbReference type="Gene3D" id="3.40.980.10">
    <property type="entry name" value="MoaB/Mog-like domain"/>
    <property type="match status" value="1"/>
</dbReference>
<gene>
    <name evidence="13" type="ordered locus">Acid345_4646</name>
</gene>
<dbReference type="RefSeq" id="WP_011525443.1">
    <property type="nucleotide sequence ID" value="NC_008009.1"/>
</dbReference>
<dbReference type="HOGENOM" id="CLU_010186_7_0_0"/>
<evidence type="ECO:0000256" key="10">
    <source>
        <dbReference type="ARBA" id="ARBA00047317"/>
    </source>
</evidence>
<dbReference type="NCBIfam" id="TIGR00177">
    <property type="entry name" value="molyb_syn"/>
    <property type="match status" value="1"/>
</dbReference>
<keyword evidence="14" id="KW-1185">Reference proteome</keyword>
<dbReference type="UniPathway" id="UPA00344"/>
<dbReference type="InterPro" id="IPR036135">
    <property type="entry name" value="MoeA_linker/N_sf"/>
</dbReference>
<dbReference type="GO" id="GO:0005829">
    <property type="term" value="C:cytosol"/>
    <property type="evidence" value="ECO:0007669"/>
    <property type="project" value="TreeGrafter"/>
</dbReference>
<dbReference type="GO" id="GO:0006777">
    <property type="term" value="P:Mo-molybdopterin cofactor biosynthetic process"/>
    <property type="evidence" value="ECO:0007669"/>
    <property type="project" value="UniProtKB-UniRule"/>
</dbReference>
<comment type="pathway">
    <text evidence="3 11">Cofactor biosynthesis; molybdopterin biosynthesis.</text>
</comment>
<dbReference type="PANTHER" id="PTHR10192">
    <property type="entry name" value="MOLYBDOPTERIN BIOSYNTHESIS PROTEIN"/>
    <property type="match status" value="1"/>
</dbReference>
<protein>
    <recommendedName>
        <fullName evidence="11">Molybdopterin molybdenumtransferase</fullName>
        <ecNumber evidence="11">2.10.1.1</ecNumber>
    </recommendedName>
</protein>
<keyword evidence="6 11" id="KW-0808">Transferase</keyword>
<dbReference type="SUPFAM" id="SSF63882">
    <property type="entry name" value="MoeA N-terminal region -like"/>
    <property type="match status" value="1"/>
</dbReference>
<dbReference type="CDD" id="cd00887">
    <property type="entry name" value="MoeA"/>
    <property type="match status" value="1"/>
</dbReference>
<dbReference type="EnsemblBacteria" id="ABF43646">
    <property type="protein sequence ID" value="ABF43646"/>
    <property type="gene ID" value="Acid345_4646"/>
</dbReference>
<evidence type="ECO:0000256" key="6">
    <source>
        <dbReference type="ARBA" id="ARBA00022679"/>
    </source>
</evidence>
<dbReference type="GO" id="GO:0046872">
    <property type="term" value="F:metal ion binding"/>
    <property type="evidence" value="ECO:0007669"/>
    <property type="project" value="UniProtKB-UniRule"/>
</dbReference>
<evidence type="ECO:0000256" key="1">
    <source>
        <dbReference type="ARBA" id="ARBA00001946"/>
    </source>
</evidence>
<dbReference type="FunFam" id="3.40.980.10:FF:000004">
    <property type="entry name" value="Molybdopterin molybdenumtransferase"/>
    <property type="match status" value="1"/>
</dbReference>
<dbReference type="SUPFAM" id="SSF53218">
    <property type="entry name" value="Molybdenum cofactor biosynthesis proteins"/>
    <property type="match status" value="1"/>
</dbReference>
<comment type="function">
    <text evidence="2 11">Catalyzes the insertion of molybdate into adenylated molybdopterin with the concomitant release of AMP.</text>
</comment>
<keyword evidence="8 11" id="KW-0460">Magnesium</keyword>
<evidence type="ECO:0000256" key="11">
    <source>
        <dbReference type="RuleBase" id="RU365090"/>
    </source>
</evidence>
<dbReference type="Gene3D" id="2.170.190.11">
    <property type="entry name" value="Molybdopterin biosynthesis moea protein, domain 3"/>
    <property type="match status" value="1"/>
</dbReference>
<evidence type="ECO:0000256" key="4">
    <source>
        <dbReference type="ARBA" id="ARBA00010763"/>
    </source>
</evidence>
<dbReference type="GO" id="GO:0061599">
    <property type="term" value="F:molybdopterin molybdotransferase activity"/>
    <property type="evidence" value="ECO:0007669"/>
    <property type="project" value="UniProtKB-UniRule"/>
</dbReference>
<feature type="domain" description="MoaB/Mog" evidence="12">
    <location>
        <begin position="182"/>
        <end position="323"/>
    </location>
</feature>
<dbReference type="Pfam" id="PF03454">
    <property type="entry name" value="MoeA_C"/>
    <property type="match status" value="1"/>
</dbReference>
<dbReference type="EC" id="2.10.1.1" evidence="11"/>
<evidence type="ECO:0000256" key="9">
    <source>
        <dbReference type="ARBA" id="ARBA00023150"/>
    </source>
</evidence>
<reference evidence="13 14" key="1">
    <citation type="journal article" date="2009" name="Appl. Environ. Microbiol.">
        <title>Three genomes from the phylum Acidobacteria provide insight into the lifestyles of these microorganisms in soils.</title>
        <authorList>
            <person name="Ward N.L."/>
            <person name="Challacombe J.F."/>
            <person name="Janssen P.H."/>
            <person name="Henrissat B."/>
            <person name="Coutinho P.M."/>
            <person name="Wu M."/>
            <person name="Xie G."/>
            <person name="Haft D.H."/>
            <person name="Sait M."/>
            <person name="Badger J."/>
            <person name="Barabote R.D."/>
            <person name="Bradley B."/>
            <person name="Brettin T.S."/>
            <person name="Brinkac L.M."/>
            <person name="Bruce D."/>
            <person name="Creasy T."/>
            <person name="Daugherty S.C."/>
            <person name="Davidsen T.M."/>
            <person name="DeBoy R.T."/>
            <person name="Detter J.C."/>
            <person name="Dodson R.J."/>
            <person name="Durkin A.S."/>
            <person name="Ganapathy A."/>
            <person name="Gwinn-Giglio M."/>
            <person name="Han C.S."/>
            <person name="Khouri H."/>
            <person name="Kiss H."/>
            <person name="Kothari S.P."/>
            <person name="Madupu R."/>
            <person name="Nelson K.E."/>
            <person name="Nelson W.C."/>
            <person name="Paulsen I."/>
            <person name="Penn K."/>
            <person name="Ren Q."/>
            <person name="Rosovitz M.J."/>
            <person name="Selengut J.D."/>
            <person name="Shrivastava S."/>
            <person name="Sullivan S.A."/>
            <person name="Tapia R."/>
            <person name="Thompson L.S."/>
            <person name="Watkins K.L."/>
            <person name="Yang Q."/>
            <person name="Yu C."/>
            <person name="Zafar N."/>
            <person name="Zhou L."/>
            <person name="Kuske C.R."/>
        </authorList>
    </citation>
    <scope>NUCLEOTIDE SEQUENCE [LARGE SCALE GENOMIC DNA]</scope>
    <source>
        <strain evidence="13 14">Ellin345</strain>
    </source>
</reference>
<dbReference type="InterPro" id="IPR036688">
    <property type="entry name" value="MoeA_C_domain_IV_sf"/>
</dbReference>
<dbReference type="Proteomes" id="UP000002432">
    <property type="component" value="Chromosome"/>
</dbReference>
<organism evidence="13 14">
    <name type="scientific">Koribacter versatilis (strain Ellin345)</name>
    <dbReference type="NCBI Taxonomy" id="204669"/>
    <lineage>
        <taxon>Bacteria</taxon>
        <taxon>Pseudomonadati</taxon>
        <taxon>Acidobacteriota</taxon>
        <taxon>Terriglobia</taxon>
        <taxon>Terriglobales</taxon>
        <taxon>Candidatus Korobacteraceae</taxon>
        <taxon>Candidatus Korobacter</taxon>
    </lineage>
</organism>
<keyword evidence="7 11" id="KW-0479">Metal-binding</keyword>
<dbReference type="KEGG" id="aba:Acid345_4646"/>
<evidence type="ECO:0000313" key="14">
    <source>
        <dbReference type="Proteomes" id="UP000002432"/>
    </source>
</evidence>
<dbReference type="Pfam" id="PF00994">
    <property type="entry name" value="MoCF_biosynth"/>
    <property type="match status" value="1"/>
</dbReference>
<dbReference type="InterPro" id="IPR005110">
    <property type="entry name" value="MoeA_linker/N"/>
</dbReference>
<dbReference type="AlphaFoldDB" id="Q1IHK4"/>
<dbReference type="InterPro" id="IPR001453">
    <property type="entry name" value="MoaB/Mog_dom"/>
</dbReference>
<comment type="catalytic activity">
    <reaction evidence="10">
        <text>adenylyl-molybdopterin + molybdate = Mo-molybdopterin + AMP + H(+)</text>
        <dbReference type="Rhea" id="RHEA:35047"/>
        <dbReference type="ChEBI" id="CHEBI:15378"/>
        <dbReference type="ChEBI" id="CHEBI:36264"/>
        <dbReference type="ChEBI" id="CHEBI:62727"/>
        <dbReference type="ChEBI" id="CHEBI:71302"/>
        <dbReference type="ChEBI" id="CHEBI:456215"/>
        <dbReference type="EC" id="2.10.1.1"/>
    </reaction>
</comment>
<keyword evidence="9 11" id="KW-0501">Molybdenum cofactor biosynthesis</keyword>
<dbReference type="eggNOG" id="COG0303">
    <property type="taxonomic scope" value="Bacteria"/>
</dbReference>
<dbReference type="Pfam" id="PF03453">
    <property type="entry name" value="MoeA_N"/>
    <property type="match status" value="1"/>
</dbReference>
<evidence type="ECO:0000256" key="7">
    <source>
        <dbReference type="ARBA" id="ARBA00022723"/>
    </source>
</evidence>
<dbReference type="InterPro" id="IPR036425">
    <property type="entry name" value="MoaB/Mog-like_dom_sf"/>
</dbReference>
<dbReference type="NCBIfam" id="NF045515">
    <property type="entry name" value="Glp_gephyrin"/>
    <property type="match status" value="1"/>
</dbReference>
<evidence type="ECO:0000256" key="8">
    <source>
        <dbReference type="ARBA" id="ARBA00022842"/>
    </source>
</evidence>
<dbReference type="FunFam" id="2.170.190.11:FF:000001">
    <property type="entry name" value="Molybdopterin molybdenumtransferase"/>
    <property type="match status" value="1"/>
</dbReference>
<dbReference type="PANTHER" id="PTHR10192:SF5">
    <property type="entry name" value="GEPHYRIN"/>
    <property type="match status" value="1"/>
</dbReference>
<dbReference type="EMBL" id="CP000360">
    <property type="protein sequence ID" value="ABF43646.1"/>
    <property type="molecule type" value="Genomic_DNA"/>
</dbReference>
<dbReference type="InterPro" id="IPR038987">
    <property type="entry name" value="MoeA-like"/>
</dbReference>
<name>Q1IHK4_KORVE</name>
<comment type="cofactor">
    <cofactor evidence="1 11">
        <name>Mg(2+)</name>
        <dbReference type="ChEBI" id="CHEBI:18420"/>
    </cofactor>
</comment>
<dbReference type="InterPro" id="IPR005111">
    <property type="entry name" value="MoeA_C_domain_IV"/>
</dbReference>
<comment type="similarity">
    <text evidence="4 11">Belongs to the MoeA family.</text>
</comment>
<dbReference type="Gene3D" id="2.40.340.10">
    <property type="entry name" value="MoeA, C-terminal, domain IV"/>
    <property type="match status" value="1"/>
</dbReference>
<sequence length="408" mass="42939">MGNESLSFDEARALVEGFAALVREPEKEHVALLDADGRVLAEELRADRDFPPFHRATRDGFAVRAADTATLPSKLRVIGEIAAGHAREIALNAGEAAEIMTGAPLPDGADGVVMVEYTRRDGEFVVLDRAMRAGENFVPRGAEARAGDLLLEARERLNPAAIAIAASVGKASLAVFRRPVAAILATGDELVEVGENPLPAQIRNSNGYSIAAQVRRAGGDPMVLPIVRDHEDAIRSAVSSAKSADLLILSGGVSMGKYDLVEQVLASEGAQFRMTGAKIQPGKPIVFGTLPREYGDLPFFGLPGNPISTMVTFDLFVAPVLAALGGAKDAPLRFAHAKIAEDFKVAPGLTRFLPAVLASSAAETRVSVVPWHGSGDLAAVVKANCYLVVPPDAAVLAKDSMVSVLLKD</sequence>
<accession>Q1IHK4</accession>
<evidence type="ECO:0000259" key="12">
    <source>
        <dbReference type="SMART" id="SM00852"/>
    </source>
</evidence>
<dbReference type="SMART" id="SM00852">
    <property type="entry name" value="MoCF_biosynth"/>
    <property type="match status" value="1"/>
</dbReference>
<evidence type="ECO:0000256" key="2">
    <source>
        <dbReference type="ARBA" id="ARBA00002901"/>
    </source>
</evidence>
<dbReference type="OrthoDB" id="9804758at2"/>
<evidence type="ECO:0000313" key="13">
    <source>
        <dbReference type="EMBL" id="ABF43646.1"/>
    </source>
</evidence>
<proteinExistence type="inferred from homology"/>
<dbReference type="STRING" id="204669.Acid345_4646"/>
<keyword evidence="5 11" id="KW-0500">Molybdenum</keyword>
<dbReference type="SUPFAM" id="SSF63867">
    <property type="entry name" value="MoeA C-terminal domain-like"/>
    <property type="match status" value="1"/>
</dbReference>
<dbReference type="Gene3D" id="3.90.105.10">
    <property type="entry name" value="Molybdopterin biosynthesis moea protein, domain 2"/>
    <property type="match status" value="1"/>
</dbReference>
<evidence type="ECO:0000256" key="5">
    <source>
        <dbReference type="ARBA" id="ARBA00022505"/>
    </source>
</evidence>